<evidence type="ECO:0000313" key="6">
    <source>
        <dbReference type="EMBL" id="GGU88756.1"/>
    </source>
</evidence>
<dbReference type="InterPro" id="IPR001647">
    <property type="entry name" value="HTH_TetR"/>
</dbReference>
<protein>
    <submittedName>
        <fullName evidence="6">TetR family transcriptional regulator</fullName>
    </submittedName>
</protein>
<evidence type="ECO:0000256" key="1">
    <source>
        <dbReference type="ARBA" id="ARBA00023015"/>
    </source>
</evidence>
<comment type="caution">
    <text evidence="6">The sequence shown here is derived from an EMBL/GenBank/DDBJ whole genome shotgun (WGS) entry which is preliminary data.</text>
</comment>
<proteinExistence type="predicted"/>
<gene>
    <name evidence="6" type="ORF">GCM10010502_47080</name>
</gene>
<accession>A0A8H9HTH7</accession>
<keyword evidence="1" id="KW-0805">Transcription regulation</keyword>
<dbReference type="SUPFAM" id="SSF46689">
    <property type="entry name" value="Homeodomain-like"/>
    <property type="match status" value="1"/>
</dbReference>
<evidence type="ECO:0000256" key="4">
    <source>
        <dbReference type="PROSITE-ProRule" id="PRU00335"/>
    </source>
</evidence>
<dbReference type="GO" id="GO:0003700">
    <property type="term" value="F:DNA-binding transcription factor activity"/>
    <property type="evidence" value="ECO:0007669"/>
    <property type="project" value="TreeGrafter"/>
</dbReference>
<dbReference type="Pfam" id="PF17754">
    <property type="entry name" value="TetR_C_14"/>
    <property type="match status" value="1"/>
</dbReference>
<dbReference type="EMBL" id="BMUB01000011">
    <property type="protein sequence ID" value="GGU88756.1"/>
    <property type="molecule type" value="Genomic_DNA"/>
</dbReference>
<reference evidence="6" key="1">
    <citation type="journal article" date="2014" name="Int. J. Syst. Evol. Microbiol.">
        <title>Complete genome sequence of Corynebacterium casei LMG S-19264T (=DSM 44701T), isolated from a smear-ripened cheese.</title>
        <authorList>
            <consortium name="US DOE Joint Genome Institute (JGI-PGF)"/>
            <person name="Walter F."/>
            <person name="Albersmeier A."/>
            <person name="Kalinowski J."/>
            <person name="Ruckert C."/>
        </authorList>
    </citation>
    <scope>NUCLEOTIDE SEQUENCE</scope>
    <source>
        <strain evidence="6">JCM 4434</strain>
    </source>
</reference>
<dbReference type="PROSITE" id="PS50977">
    <property type="entry name" value="HTH_TETR_2"/>
    <property type="match status" value="1"/>
</dbReference>
<evidence type="ECO:0000256" key="3">
    <source>
        <dbReference type="ARBA" id="ARBA00023163"/>
    </source>
</evidence>
<dbReference type="Pfam" id="PF00440">
    <property type="entry name" value="TetR_N"/>
    <property type="match status" value="1"/>
</dbReference>
<dbReference type="PANTHER" id="PTHR30055:SF238">
    <property type="entry name" value="MYCOFACTOCIN BIOSYNTHESIS TRANSCRIPTIONAL REGULATOR MFTR-RELATED"/>
    <property type="match status" value="1"/>
</dbReference>
<dbReference type="InterPro" id="IPR041347">
    <property type="entry name" value="MftR_C"/>
</dbReference>
<reference evidence="6" key="2">
    <citation type="submission" date="2020-09" db="EMBL/GenBank/DDBJ databases">
        <authorList>
            <person name="Sun Q."/>
            <person name="Ohkuma M."/>
        </authorList>
    </citation>
    <scope>NUCLEOTIDE SEQUENCE</scope>
    <source>
        <strain evidence="6">JCM 4434</strain>
    </source>
</reference>
<keyword evidence="2 4" id="KW-0238">DNA-binding</keyword>
<organism evidence="6 7">
    <name type="scientific">Kitasatospora aureofaciens</name>
    <name type="common">Streptomyces aureofaciens</name>
    <dbReference type="NCBI Taxonomy" id="1894"/>
    <lineage>
        <taxon>Bacteria</taxon>
        <taxon>Bacillati</taxon>
        <taxon>Actinomycetota</taxon>
        <taxon>Actinomycetes</taxon>
        <taxon>Kitasatosporales</taxon>
        <taxon>Streptomycetaceae</taxon>
        <taxon>Kitasatospora</taxon>
    </lineage>
</organism>
<feature type="domain" description="HTH tetR-type" evidence="5">
    <location>
        <begin position="32"/>
        <end position="92"/>
    </location>
</feature>
<dbReference type="Gene3D" id="1.10.357.10">
    <property type="entry name" value="Tetracycline Repressor, domain 2"/>
    <property type="match status" value="1"/>
</dbReference>
<evidence type="ECO:0000313" key="7">
    <source>
        <dbReference type="Proteomes" id="UP000610124"/>
    </source>
</evidence>
<name>A0A8H9HTH7_KITAU</name>
<dbReference type="Proteomes" id="UP000610124">
    <property type="component" value="Unassembled WGS sequence"/>
</dbReference>
<evidence type="ECO:0000256" key="2">
    <source>
        <dbReference type="ARBA" id="ARBA00023125"/>
    </source>
</evidence>
<dbReference type="Gene3D" id="1.10.10.60">
    <property type="entry name" value="Homeodomain-like"/>
    <property type="match status" value="1"/>
</dbReference>
<keyword evidence="3" id="KW-0804">Transcription</keyword>
<dbReference type="InterPro" id="IPR009057">
    <property type="entry name" value="Homeodomain-like_sf"/>
</dbReference>
<sequence>MRAAHYCAARIFPGRVVAMTNGQPGLRERKKAATREALSWAALRLAVERGLENVRVEDIAAAAGVSPRTYNNYFSSKAEAIVFRHRSRILRAAEALRARPAAEPLWEALTQALVEPFDGAEETPDPAWVTAVRLLLREPSLQAELIRGGARTRAELTAAIAARTGTDAERDLYPKLVASAALSAMQVSNEHYLSADPVVPFKSLFAEALRQLAAGLPEPSSS</sequence>
<evidence type="ECO:0000259" key="5">
    <source>
        <dbReference type="PROSITE" id="PS50977"/>
    </source>
</evidence>
<feature type="DNA-binding region" description="H-T-H motif" evidence="4">
    <location>
        <begin position="55"/>
        <end position="74"/>
    </location>
</feature>
<dbReference type="InterPro" id="IPR050109">
    <property type="entry name" value="HTH-type_TetR-like_transc_reg"/>
</dbReference>
<dbReference type="GO" id="GO:0000976">
    <property type="term" value="F:transcription cis-regulatory region binding"/>
    <property type="evidence" value="ECO:0007669"/>
    <property type="project" value="TreeGrafter"/>
</dbReference>
<dbReference type="PANTHER" id="PTHR30055">
    <property type="entry name" value="HTH-TYPE TRANSCRIPTIONAL REGULATOR RUTR"/>
    <property type="match status" value="1"/>
</dbReference>
<dbReference type="AlphaFoldDB" id="A0A8H9HTH7"/>